<feature type="transmembrane region" description="Helical" evidence="1">
    <location>
        <begin position="52"/>
        <end position="76"/>
    </location>
</feature>
<keyword evidence="1" id="KW-0812">Transmembrane</keyword>
<accession>A0ABS2QRT0</accession>
<protein>
    <recommendedName>
        <fullName evidence="4">Lantibiotic ABC transporter permease</fullName>
    </recommendedName>
</protein>
<dbReference type="RefSeq" id="WP_205184520.1">
    <property type="nucleotide sequence ID" value="NZ_JAFBFC010000001.1"/>
</dbReference>
<keyword evidence="3" id="KW-1185">Reference proteome</keyword>
<gene>
    <name evidence="2" type="ORF">JOC83_000985</name>
</gene>
<evidence type="ECO:0008006" key="4">
    <source>
        <dbReference type="Google" id="ProtNLM"/>
    </source>
</evidence>
<feature type="transmembrane region" description="Helical" evidence="1">
    <location>
        <begin position="210"/>
        <end position="239"/>
    </location>
</feature>
<feature type="transmembrane region" description="Helical" evidence="1">
    <location>
        <begin position="163"/>
        <end position="185"/>
    </location>
</feature>
<evidence type="ECO:0000313" key="3">
    <source>
        <dbReference type="Proteomes" id="UP000809829"/>
    </source>
</evidence>
<dbReference type="Proteomes" id="UP000809829">
    <property type="component" value="Unassembled WGS sequence"/>
</dbReference>
<feature type="transmembrane region" description="Helical" evidence="1">
    <location>
        <begin position="136"/>
        <end position="156"/>
    </location>
</feature>
<name>A0ABS2QRT0_9BACI</name>
<keyword evidence="1" id="KW-0472">Membrane</keyword>
<evidence type="ECO:0000256" key="1">
    <source>
        <dbReference type="SAM" id="Phobius"/>
    </source>
</evidence>
<dbReference type="CDD" id="cd21809">
    <property type="entry name" value="ABC-2_lan_permease-like"/>
    <property type="match status" value="1"/>
</dbReference>
<dbReference type="EMBL" id="JAFBFC010000001">
    <property type="protein sequence ID" value="MBM7702159.1"/>
    <property type="molecule type" value="Genomic_DNA"/>
</dbReference>
<evidence type="ECO:0000313" key="2">
    <source>
        <dbReference type="EMBL" id="MBM7702159.1"/>
    </source>
</evidence>
<sequence length="244" mass="27331">MFWRLLQVEWFKMKRSKLWPLILLSPLTASIVGYGAVSRVDFELLNDWYEPLVFMVSIHAILFLPLISGVLVSLICRHEHQAGGWKQLLSLPVKRSTVYLAKGVLTFFLIGLIQLLFVMGWLVVGASQGYADPLPIKLMLTVLIGGWMAMIPLICLQLWASTLWASFGAPLALNVIFTVPNIMIINSERFSPLYPWAQPFMLMMPQDQSVIGFSASANVLFLVIGGSAVLFFIGGLLTFQRKLV</sequence>
<organism evidence="2 3">
    <name type="scientific">Priestia iocasae</name>
    <dbReference type="NCBI Taxonomy" id="2291674"/>
    <lineage>
        <taxon>Bacteria</taxon>
        <taxon>Bacillati</taxon>
        <taxon>Bacillota</taxon>
        <taxon>Bacilli</taxon>
        <taxon>Bacillales</taxon>
        <taxon>Bacillaceae</taxon>
        <taxon>Priestia</taxon>
    </lineage>
</organism>
<dbReference type="Pfam" id="PF12730">
    <property type="entry name" value="ABC2_membrane_4"/>
    <property type="match status" value="1"/>
</dbReference>
<feature type="transmembrane region" description="Helical" evidence="1">
    <location>
        <begin position="97"/>
        <end position="124"/>
    </location>
</feature>
<comment type="caution">
    <text evidence="2">The sequence shown here is derived from an EMBL/GenBank/DDBJ whole genome shotgun (WGS) entry which is preliminary data.</text>
</comment>
<feature type="transmembrane region" description="Helical" evidence="1">
    <location>
        <begin position="21"/>
        <end position="40"/>
    </location>
</feature>
<proteinExistence type="predicted"/>
<keyword evidence="1" id="KW-1133">Transmembrane helix</keyword>
<reference evidence="2 3" key="1">
    <citation type="submission" date="2021-01" db="EMBL/GenBank/DDBJ databases">
        <title>Genomic Encyclopedia of Type Strains, Phase IV (KMG-IV): sequencing the most valuable type-strain genomes for metagenomic binning, comparative biology and taxonomic classification.</title>
        <authorList>
            <person name="Goeker M."/>
        </authorList>
    </citation>
    <scope>NUCLEOTIDE SEQUENCE [LARGE SCALE GENOMIC DNA]</scope>
    <source>
        <strain evidence="2 3">DSM 104297</strain>
    </source>
</reference>